<evidence type="ECO:0000259" key="10">
    <source>
        <dbReference type="Pfam" id="PF23598"/>
    </source>
</evidence>
<evidence type="ECO:0000256" key="6">
    <source>
        <dbReference type="ARBA" id="ARBA00023054"/>
    </source>
</evidence>
<feature type="domain" description="NB-ARC" evidence="7">
    <location>
        <begin position="176"/>
        <end position="347"/>
    </location>
</feature>
<accession>N1QRY1</accession>
<reference evidence="11" key="1">
    <citation type="submission" date="2015-06" db="UniProtKB">
        <authorList>
            <consortium name="EnsemblPlants"/>
        </authorList>
    </citation>
    <scope>IDENTIFICATION</scope>
</reference>
<dbReference type="Pfam" id="PF00931">
    <property type="entry name" value="NB-ARC"/>
    <property type="match status" value="1"/>
</dbReference>
<feature type="domain" description="Disease resistance protein winged helix" evidence="9">
    <location>
        <begin position="434"/>
        <end position="503"/>
    </location>
</feature>
<evidence type="ECO:0000256" key="1">
    <source>
        <dbReference type="ARBA" id="ARBA00008894"/>
    </source>
</evidence>
<dbReference type="PANTHER" id="PTHR23155:SF1167">
    <property type="entry name" value="OS08G0412100 PROTEIN"/>
    <property type="match status" value="1"/>
</dbReference>
<dbReference type="CDD" id="cd14798">
    <property type="entry name" value="RX-CC_like"/>
    <property type="match status" value="1"/>
</dbReference>
<dbReference type="InterPro" id="IPR058922">
    <property type="entry name" value="WHD_DRP"/>
</dbReference>
<dbReference type="InterPro" id="IPR044974">
    <property type="entry name" value="Disease_R_plants"/>
</dbReference>
<keyword evidence="2" id="KW-0433">Leucine-rich repeat</keyword>
<evidence type="ECO:0000256" key="4">
    <source>
        <dbReference type="ARBA" id="ARBA00022741"/>
    </source>
</evidence>
<feature type="domain" description="Disease resistance R13L4/SHOC-2-like LRR" evidence="10">
    <location>
        <begin position="552"/>
        <end position="925"/>
    </location>
</feature>
<evidence type="ECO:0000259" key="8">
    <source>
        <dbReference type="Pfam" id="PF18052"/>
    </source>
</evidence>
<dbReference type="InterPro" id="IPR041118">
    <property type="entry name" value="Rx_N"/>
</dbReference>
<keyword evidence="5" id="KW-0611">Plant defense</keyword>
<dbReference type="GO" id="GO:0009626">
    <property type="term" value="P:plant-type hypersensitive response"/>
    <property type="evidence" value="ECO:0007669"/>
    <property type="project" value="UniProtKB-ARBA"/>
</dbReference>
<dbReference type="GO" id="GO:0042742">
    <property type="term" value="P:defense response to bacterium"/>
    <property type="evidence" value="ECO:0007669"/>
    <property type="project" value="UniProtKB-ARBA"/>
</dbReference>
<dbReference type="SUPFAM" id="SSF52058">
    <property type="entry name" value="L domain-like"/>
    <property type="match status" value="1"/>
</dbReference>
<dbReference type="PANTHER" id="PTHR23155">
    <property type="entry name" value="DISEASE RESISTANCE PROTEIN RP"/>
    <property type="match status" value="1"/>
</dbReference>
<dbReference type="Gene3D" id="1.10.10.10">
    <property type="entry name" value="Winged helix-like DNA-binding domain superfamily/Winged helix DNA-binding domain"/>
    <property type="match status" value="1"/>
</dbReference>
<evidence type="ECO:0000256" key="3">
    <source>
        <dbReference type="ARBA" id="ARBA00022737"/>
    </source>
</evidence>
<name>N1QRY1_AEGTA</name>
<dbReference type="Pfam" id="PF23559">
    <property type="entry name" value="WHD_DRP"/>
    <property type="match status" value="1"/>
</dbReference>
<dbReference type="Gene3D" id="1.20.5.4130">
    <property type="match status" value="1"/>
</dbReference>
<dbReference type="InterPro" id="IPR032675">
    <property type="entry name" value="LRR_dom_sf"/>
</dbReference>
<organism evidence="11">
    <name type="scientific">Aegilops tauschii</name>
    <name type="common">Tausch's goatgrass</name>
    <name type="synonym">Aegilops squarrosa</name>
    <dbReference type="NCBI Taxonomy" id="37682"/>
    <lineage>
        <taxon>Eukaryota</taxon>
        <taxon>Viridiplantae</taxon>
        <taxon>Streptophyta</taxon>
        <taxon>Embryophyta</taxon>
        <taxon>Tracheophyta</taxon>
        <taxon>Spermatophyta</taxon>
        <taxon>Magnoliopsida</taxon>
        <taxon>Liliopsida</taxon>
        <taxon>Poales</taxon>
        <taxon>Poaceae</taxon>
        <taxon>BOP clade</taxon>
        <taxon>Pooideae</taxon>
        <taxon>Triticodae</taxon>
        <taxon>Triticeae</taxon>
        <taxon>Triticinae</taxon>
        <taxon>Aegilops</taxon>
    </lineage>
</organism>
<dbReference type="EnsemblPlants" id="EMT02073">
    <property type="protein sequence ID" value="EMT02073"/>
    <property type="gene ID" value="F775_15860"/>
</dbReference>
<dbReference type="AlphaFoldDB" id="N1QRY1"/>
<dbReference type="InterPro" id="IPR038005">
    <property type="entry name" value="RX-like_CC"/>
</dbReference>
<dbReference type="SUPFAM" id="SSF52540">
    <property type="entry name" value="P-loop containing nucleoside triphosphate hydrolases"/>
    <property type="match status" value="1"/>
</dbReference>
<dbReference type="ExpressionAtlas" id="N1QRY1">
    <property type="expression patterns" value="baseline"/>
</dbReference>
<dbReference type="FunFam" id="1.10.10.10:FF:000322">
    <property type="entry name" value="Probable disease resistance protein At1g63360"/>
    <property type="match status" value="1"/>
</dbReference>
<dbReference type="Gene3D" id="3.40.50.300">
    <property type="entry name" value="P-loop containing nucleotide triphosphate hydrolases"/>
    <property type="match status" value="1"/>
</dbReference>
<dbReference type="InterPro" id="IPR036388">
    <property type="entry name" value="WH-like_DNA-bd_sf"/>
</dbReference>
<keyword evidence="3" id="KW-0677">Repeat</keyword>
<dbReference type="FunFam" id="3.40.50.300:FF:001091">
    <property type="entry name" value="Probable disease resistance protein At1g61300"/>
    <property type="match status" value="1"/>
</dbReference>
<dbReference type="Pfam" id="PF23598">
    <property type="entry name" value="LRR_14"/>
    <property type="match status" value="1"/>
</dbReference>
<dbReference type="Pfam" id="PF18052">
    <property type="entry name" value="Rx_N"/>
    <property type="match status" value="1"/>
</dbReference>
<sequence length="982" mass="111277">MGVMTPVLGKLTALLKEYDRLKGLHPRITSLRDELRSIKAALEDLSQLEEPSLQVKEWMNQLRELSYDIQDCIDDFVHGPVQDGAHDGLTSKIAGWLRTIQHYHQIGGNVDKLKERAVEVNDRRKRLKLDVVPSSSSAMAIHPRLSALFEEADRIIGFDGPRDELVNVLVGETDLVQERRVISIVGAGGIGKTTLANQVYKEVKSQFQFAVFASVSRTPDVKKILSGVLLEILDGSNAMSVDDSQRIKEDLSSLKVEYNQLVQKIRENLHNKRYFVLIDDIWSKQAWKDIQCAFPYNNNASWIMTTTRIQEVAESCSFPQVYYVYPMKHLDNDASKRLFLKRIFAHEDDCPFELKDVTYDILKKCDGLPLAIVNMASLLATKPTTKLEWVRVRNSLYSALEQDNELAVVRRILLLSYYDLPCYLKMCLLDLSAFPEDHEIDCERLVWRWAAEGLVVAQQGQNVEEIAEGYFNELINRNMIQSEDINTDGRVTSCRVHDIMLDLLISLSSEENFVAILNSQKCTTSTYKIRRLSLQGNCEEHHMWLNTGNFSHVRSVSVFGDCKRLPPLIGLQTLRVLDAVDCNQLEEDNVYIEDIGSLHQLRYLSLGPLFSRLPREIKNLRLLQTLDLTRADIRELPASIIELHQLVRLFVNVCVKFPSGFSNLRALQELKWFGCDNNSLDVVLELGQLSKLKKLHICWGIFDDTNGDEDRYKKCFLSSLCKLGEGNLQTLHIDGLLRNVDSLIDSWCPPPRHLQDFEIGSISHTIPSWISSLSALMFLCITVEQLEQEDMQVLKDLPALVSLTLEASNSKEVLTINRGGFQCLKQFCFVLRFWASDVGSAPIVDKTRGPNLLFGEGAAPKLEKLSIHCRARDMVSAEGVASNFGISHLASLKQLRVSIACSGARLWEVEATLDAIHNACTLTPNPNLQLETFVFWSEYMAKDEEHKHDTYIAKEDHVVQLQAASSTSPVPDRRVPFTTVKT</sequence>
<dbReference type="GO" id="GO:0043531">
    <property type="term" value="F:ADP binding"/>
    <property type="evidence" value="ECO:0007669"/>
    <property type="project" value="InterPro"/>
</dbReference>
<dbReference type="Gene3D" id="1.10.8.430">
    <property type="entry name" value="Helical domain of apoptotic protease-activating factors"/>
    <property type="match status" value="1"/>
</dbReference>
<dbReference type="GO" id="GO:0002758">
    <property type="term" value="P:innate immune response-activating signaling pathway"/>
    <property type="evidence" value="ECO:0007669"/>
    <property type="project" value="UniProtKB-ARBA"/>
</dbReference>
<keyword evidence="6" id="KW-0175">Coiled coil</keyword>
<dbReference type="InterPro" id="IPR042197">
    <property type="entry name" value="Apaf_helical"/>
</dbReference>
<protein>
    <submittedName>
        <fullName evidence="11">Disease resistance protein RPM1</fullName>
    </submittedName>
</protein>
<evidence type="ECO:0000259" key="9">
    <source>
        <dbReference type="Pfam" id="PF23559"/>
    </source>
</evidence>
<dbReference type="InterPro" id="IPR002182">
    <property type="entry name" value="NB-ARC"/>
</dbReference>
<keyword evidence="4" id="KW-0547">Nucleotide-binding</keyword>
<dbReference type="Gene3D" id="3.80.10.10">
    <property type="entry name" value="Ribonuclease Inhibitor"/>
    <property type="match status" value="1"/>
</dbReference>
<evidence type="ECO:0000259" key="7">
    <source>
        <dbReference type="Pfam" id="PF00931"/>
    </source>
</evidence>
<dbReference type="PRINTS" id="PR00364">
    <property type="entry name" value="DISEASERSIST"/>
</dbReference>
<evidence type="ECO:0000313" key="11">
    <source>
        <dbReference type="EnsemblPlants" id="EMT02073"/>
    </source>
</evidence>
<comment type="similarity">
    <text evidence="1">Belongs to the disease resistance NB-LRR family.</text>
</comment>
<evidence type="ECO:0000256" key="2">
    <source>
        <dbReference type="ARBA" id="ARBA00022614"/>
    </source>
</evidence>
<evidence type="ECO:0000256" key="5">
    <source>
        <dbReference type="ARBA" id="ARBA00022821"/>
    </source>
</evidence>
<dbReference type="InterPro" id="IPR027417">
    <property type="entry name" value="P-loop_NTPase"/>
</dbReference>
<dbReference type="InterPro" id="IPR055414">
    <property type="entry name" value="LRR_R13L4/SHOC2-like"/>
</dbReference>
<feature type="domain" description="Disease resistance N-terminal" evidence="8">
    <location>
        <begin position="3"/>
        <end position="78"/>
    </location>
</feature>
<proteinExistence type="inferred from homology"/>